<dbReference type="InterPro" id="IPR011013">
    <property type="entry name" value="Gal_mutarotase_sf_dom"/>
</dbReference>
<dbReference type="GO" id="GO:0005975">
    <property type="term" value="P:carbohydrate metabolic process"/>
    <property type="evidence" value="ECO:0007669"/>
    <property type="project" value="InterPro"/>
</dbReference>
<dbReference type="Pfam" id="PF06165">
    <property type="entry name" value="GH94_b-supersand"/>
    <property type="match status" value="1"/>
</dbReference>
<reference evidence="2" key="1">
    <citation type="submission" date="2019-08" db="EMBL/GenBank/DDBJ databases">
        <authorList>
            <person name="Kucharzyk K."/>
            <person name="Murdoch R.W."/>
            <person name="Higgins S."/>
            <person name="Loffler F."/>
        </authorList>
    </citation>
    <scope>NUCLEOTIDE SEQUENCE</scope>
</reference>
<evidence type="ECO:0000259" key="1">
    <source>
        <dbReference type="Pfam" id="PF06165"/>
    </source>
</evidence>
<dbReference type="GO" id="GO:0030246">
    <property type="term" value="F:carbohydrate binding"/>
    <property type="evidence" value="ECO:0007669"/>
    <property type="project" value="InterPro"/>
</dbReference>
<sequence length="64" mass="7117">MIREFDDALPKVRLPKFNELNASRTVPARTPFPEAQMLSNGGYSIMLTNPGSGLSRSYDTMLGR</sequence>
<gene>
    <name evidence="2" type="ORF">SDC9_126711</name>
</gene>
<proteinExistence type="predicted"/>
<dbReference type="InterPro" id="IPR010383">
    <property type="entry name" value="Glyco_hydrolase_94_b-supersand"/>
</dbReference>
<dbReference type="GO" id="GO:0003824">
    <property type="term" value="F:catalytic activity"/>
    <property type="evidence" value="ECO:0007669"/>
    <property type="project" value="InterPro"/>
</dbReference>
<protein>
    <recommendedName>
        <fullName evidence="1">Glycosyl hydrolase 94 supersandwich domain-containing protein</fullName>
    </recommendedName>
</protein>
<comment type="caution">
    <text evidence="2">The sequence shown here is derived from an EMBL/GenBank/DDBJ whole genome shotgun (WGS) entry which is preliminary data.</text>
</comment>
<feature type="domain" description="Glycosyl hydrolase 94 supersandwich" evidence="1">
    <location>
        <begin position="28"/>
        <end position="61"/>
    </location>
</feature>
<dbReference type="AlphaFoldDB" id="A0A645CSK6"/>
<dbReference type="EMBL" id="VSSQ01029514">
    <property type="protein sequence ID" value="MPM79672.1"/>
    <property type="molecule type" value="Genomic_DNA"/>
</dbReference>
<name>A0A645CSK6_9ZZZZ</name>
<evidence type="ECO:0000313" key="2">
    <source>
        <dbReference type="EMBL" id="MPM79672.1"/>
    </source>
</evidence>
<organism evidence="2">
    <name type="scientific">bioreactor metagenome</name>
    <dbReference type="NCBI Taxonomy" id="1076179"/>
    <lineage>
        <taxon>unclassified sequences</taxon>
        <taxon>metagenomes</taxon>
        <taxon>ecological metagenomes</taxon>
    </lineage>
</organism>
<dbReference type="SUPFAM" id="SSF74650">
    <property type="entry name" value="Galactose mutarotase-like"/>
    <property type="match status" value="1"/>
</dbReference>
<accession>A0A645CSK6</accession>